<evidence type="ECO:0000313" key="2">
    <source>
        <dbReference type="EMBL" id="MFC6869774.1"/>
    </source>
</evidence>
<feature type="transmembrane region" description="Helical" evidence="1">
    <location>
        <begin position="135"/>
        <end position="154"/>
    </location>
</feature>
<evidence type="ECO:0000256" key="1">
    <source>
        <dbReference type="SAM" id="Phobius"/>
    </source>
</evidence>
<dbReference type="PANTHER" id="PTHR32251">
    <property type="entry name" value="3-OXO-5-ALPHA-STEROID 4-DEHYDROGENASE"/>
    <property type="match status" value="1"/>
</dbReference>
<dbReference type="Gene3D" id="1.20.120.1630">
    <property type="match status" value="1"/>
</dbReference>
<evidence type="ECO:0000313" key="3">
    <source>
        <dbReference type="Proteomes" id="UP001596337"/>
    </source>
</evidence>
<dbReference type="Proteomes" id="UP001596337">
    <property type="component" value="Unassembled WGS sequence"/>
</dbReference>
<feature type="transmembrane region" description="Helical" evidence="1">
    <location>
        <begin position="39"/>
        <end position="58"/>
    </location>
</feature>
<feature type="transmembrane region" description="Helical" evidence="1">
    <location>
        <begin position="6"/>
        <end position="27"/>
    </location>
</feature>
<organism evidence="2 3">
    <name type="scientific">Haloechinothrix salitolerans</name>
    <dbReference type="NCBI Taxonomy" id="926830"/>
    <lineage>
        <taxon>Bacteria</taxon>
        <taxon>Bacillati</taxon>
        <taxon>Actinomycetota</taxon>
        <taxon>Actinomycetes</taxon>
        <taxon>Pseudonocardiales</taxon>
        <taxon>Pseudonocardiaceae</taxon>
        <taxon>Haloechinothrix</taxon>
    </lineage>
</organism>
<accession>A0ABW2C6S7</accession>
<dbReference type="EMBL" id="JBHSXX010000001">
    <property type="protein sequence ID" value="MFC6869774.1"/>
    <property type="molecule type" value="Genomic_DNA"/>
</dbReference>
<dbReference type="Pfam" id="PF06966">
    <property type="entry name" value="DUF1295"/>
    <property type="match status" value="1"/>
</dbReference>
<feature type="transmembrane region" description="Helical" evidence="1">
    <location>
        <begin position="195"/>
        <end position="224"/>
    </location>
</feature>
<dbReference type="PANTHER" id="PTHR32251:SF17">
    <property type="entry name" value="STEROID 5-ALPHA REDUCTASE C-TERMINAL DOMAIN-CONTAINING PROTEIN"/>
    <property type="match status" value="1"/>
</dbReference>
<keyword evidence="1" id="KW-1133">Transmembrane helix</keyword>
<name>A0ABW2C6S7_9PSEU</name>
<dbReference type="RefSeq" id="WP_390183340.1">
    <property type="nucleotide sequence ID" value="NZ_BAABLA010000027.1"/>
</dbReference>
<gene>
    <name evidence="2" type="ORF">ACFQGD_21770</name>
</gene>
<reference evidence="3" key="1">
    <citation type="journal article" date="2019" name="Int. J. Syst. Evol. Microbiol.">
        <title>The Global Catalogue of Microorganisms (GCM) 10K type strain sequencing project: providing services to taxonomists for standard genome sequencing and annotation.</title>
        <authorList>
            <consortium name="The Broad Institute Genomics Platform"/>
            <consortium name="The Broad Institute Genome Sequencing Center for Infectious Disease"/>
            <person name="Wu L."/>
            <person name="Ma J."/>
        </authorList>
    </citation>
    <scope>NUCLEOTIDE SEQUENCE [LARGE SCALE GENOMIC DNA]</scope>
    <source>
        <strain evidence="3">KCTC 32255</strain>
    </source>
</reference>
<proteinExistence type="predicted"/>
<comment type="caution">
    <text evidence="2">The sequence shown here is derived from an EMBL/GenBank/DDBJ whole genome shotgun (WGS) entry which is preliminary data.</text>
</comment>
<dbReference type="PROSITE" id="PS50244">
    <property type="entry name" value="S5A_REDUCTASE"/>
    <property type="match status" value="1"/>
</dbReference>
<keyword evidence="1" id="KW-0812">Transmembrane</keyword>
<protein>
    <submittedName>
        <fullName evidence="2">DUF1295 domain-containing protein</fullName>
    </submittedName>
</protein>
<dbReference type="InterPro" id="IPR010721">
    <property type="entry name" value="UstE-like"/>
</dbReference>
<keyword evidence="1" id="KW-0472">Membrane</keyword>
<keyword evidence="3" id="KW-1185">Reference proteome</keyword>
<sequence length="261" mass="28261">MNLDGLLVNLVASAVAVVSVLAVTFAVTVARGRKDTIDTAWGLGFVAIAAVGVVVSAGEPRAWLVLTLTAVWGGRLAAHLHERNSQRGEDPRYTEMAERAGGNPYRHLLLVVFPAQGAIMFLVSLPLQAAAHLTAGLGVLDVLAVVVWLIGFLFETIADAQLARFSANPENKGRVLDSGLWRFSRHPNYFGDACVWWGLFLFAGYHWIGLLTVVAPVVMTTLLARGTGKPMTERRMLSSRPGYADYVRRTSGFVPLPPKRA</sequence>
<feature type="transmembrane region" description="Helical" evidence="1">
    <location>
        <begin position="105"/>
        <end position="123"/>
    </location>
</feature>